<dbReference type="Proteomes" id="UP000282433">
    <property type="component" value="Chromosome"/>
</dbReference>
<accession>A0A447RSR3</accession>
<evidence type="ECO:0000313" key="2">
    <source>
        <dbReference type="EMBL" id="VEB02843.1"/>
    </source>
</evidence>
<dbReference type="AlphaFoldDB" id="A0A447RSR3"/>
<keyword evidence="1" id="KW-0812">Transmembrane</keyword>
<reference evidence="2 3" key="1">
    <citation type="submission" date="2018-12" db="EMBL/GenBank/DDBJ databases">
        <authorList>
            <consortium name="Pathogen Informatics"/>
        </authorList>
    </citation>
    <scope>NUCLEOTIDE SEQUENCE [LARGE SCALE GENOMIC DNA]</scope>
    <source>
        <strain evidence="2 3">NCTC13635</strain>
    </source>
</reference>
<name>A0A447RSR3_KLEPN</name>
<sequence>MLPRADGNRADGPRGPGLLALIISAAKAPNDTTDRMLIAATVVLIFMMFTSSNLFVGGLCFVTLHHKTKYTLITKNINTMLIVLRVNSYNRLRFL</sequence>
<organism evidence="2 3">
    <name type="scientific">Klebsiella pneumoniae</name>
    <dbReference type="NCBI Taxonomy" id="573"/>
    <lineage>
        <taxon>Bacteria</taxon>
        <taxon>Pseudomonadati</taxon>
        <taxon>Pseudomonadota</taxon>
        <taxon>Gammaproteobacteria</taxon>
        <taxon>Enterobacterales</taxon>
        <taxon>Enterobacteriaceae</taxon>
        <taxon>Klebsiella/Raoultella group</taxon>
        <taxon>Klebsiella</taxon>
        <taxon>Klebsiella pneumoniae complex</taxon>
    </lineage>
</organism>
<evidence type="ECO:0000256" key="1">
    <source>
        <dbReference type="SAM" id="Phobius"/>
    </source>
</evidence>
<keyword evidence="1" id="KW-0472">Membrane</keyword>
<proteinExistence type="predicted"/>
<keyword evidence="1" id="KW-1133">Transmembrane helix</keyword>
<protein>
    <submittedName>
        <fullName evidence="2">Uncharacterized protein</fullName>
    </submittedName>
</protein>
<feature type="transmembrane region" description="Helical" evidence="1">
    <location>
        <begin position="37"/>
        <end position="64"/>
    </location>
</feature>
<dbReference type="EMBL" id="LR134162">
    <property type="protein sequence ID" value="VEB02843.1"/>
    <property type="molecule type" value="Genomic_DNA"/>
</dbReference>
<evidence type="ECO:0000313" key="3">
    <source>
        <dbReference type="Proteomes" id="UP000282433"/>
    </source>
</evidence>
<gene>
    <name evidence="2" type="ORF">NCTC13635_03173</name>
</gene>